<comment type="caution">
    <text evidence="10">The sequence shown here is derived from an EMBL/GenBank/DDBJ whole genome shotgun (WGS) entry which is preliminary data.</text>
</comment>
<protein>
    <submittedName>
        <fullName evidence="10">MBOAT, membrane-bound O-acyltransferase family</fullName>
    </submittedName>
</protein>
<dbReference type="PANTHER" id="PTHR31595:SF57">
    <property type="entry name" value="OS04G0481900 PROTEIN"/>
    <property type="match status" value="1"/>
</dbReference>
<organism evidence="10 11">
    <name type="scientific">Seminavis robusta</name>
    <dbReference type="NCBI Taxonomy" id="568900"/>
    <lineage>
        <taxon>Eukaryota</taxon>
        <taxon>Sar</taxon>
        <taxon>Stramenopiles</taxon>
        <taxon>Ochrophyta</taxon>
        <taxon>Bacillariophyta</taxon>
        <taxon>Bacillariophyceae</taxon>
        <taxon>Bacillariophycidae</taxon>
        <taxon>Naviculales</taxon>
        <taxon>Naviculaceae</taxon>
        <taxon>Seminavis</taxon>
    </lineage>
</organism>
<feature type="transmembrane region" description="Helical" evidence="8">
    <location>
        <begin position="181"/>
        <end position="202"/>
    </location>
</feature>
<feature type="transmembrane region" description="Helical" evidence="8">
    <location>
        <begin position="38"/>
        <end position="54"/>
    </location>
</feature>
<evidence type="ECO:0000256" key="7">
    <source>
        <dbReference type="ARBA" id="ARBA00023136"/>
    </source>
</evidence>
<dbReference type="OrthoDB" id="1077582at2759"/>
<evidence type="ECO:0000313" key="11">
    <source>
        <dbReference type="Proteomes" id="UP001153069"/>
    </source>
</evidence>
<evidence type="ECO:0000256" key="5">
    <source>
        <dbReference type="ARBA" id="ARBA00022692"/>
    </source>
</evidence>
<feature type="transmembrane region" description="Helical" evidence="8">
    <location>
        <begin position="291"/>
        <end position="312"/>
    </location>
</feature>
<dbReference type="GO" id="GO:0016020">
    <property type="term" value="C:membrane"/>
    <property type="evidence" value="ECO:0007669"/>
    <property type="project" value="UniProtKB-SubCell"/>
</dbReference>
<keyword evidence="5 8" id="KW-0812">Transmembrane</keyword>
<dbReference type="EMBL" id="CAICTM010002380">
    <property type="protein sequence ID" value="CAB9529026.1"/>
    <property type="molecule type" value="Genomic_DNA"/>
</dbReference>
<dbReference type="GO" id="GO:0008374">
    <property type="term" value="F:O-acyltransferase activity"/>
    <property type="evidence" value="ECO:0007669"/>
    <property type="project" value="InterPro"/>
</dbReference>
<accession>A0A9N8EXG6</accession>
<feature type="domain" description="Wax synthase" evidence="9">
    <location>
        <begin position="223"/>
        <end position="303"/>
    </location>
</feature>
<dbReference type="AlphaFoldDB" id="A0A9N8EXG6"/>
<dbReference type="Proteomes" id="UP001153069">
    <property type="component" value="Unassembled WGS sequence"/>
</dbReference>
<feature type="transmembrane region" description="Helical" evidence="8">
    <location>
        <begin position="142"/>
        <end position="161"/>
    </location>
</feature>
<reference evidence="10" key="1">
    <citation type="submission" date="2020-06" db="EMBL/GenBank/DDBJ databases">
        <authorList>
            <consortium name="Plant Systems Biology data submission"/>
        </authorList>
    </citation>
    <scope>NUCLEOTIDE SEQUENCE</scope>
    <source>
        <strain evidence="10">D6</strain>
    </source>
</reference>
<comment type="subcellular location">
    <subcellularLocation>
        <location evidence="1">Membrane</location>
        <topology evidence="1">Multi-pass membrane protein</topology>
    </subcellularLocation>
</comment>
<name>A0A9N8EXG6_9STRA</name>
<proteinExistence type="inferred from homology"/>
<comment type="pathway">
    <text evidence="2">Secondary metabolite biosynthesis.</text>
</comment>
<dbReference type="Pfam" id="PF13813">
    <property type="entry name" value="MBOAT_2"/>
    <property type="match status" value="1"/>
</dbReference>
<evidence type="ECO:0000256" key="4">
    <source>
        <dbReference type="ARBA" id="ARBA00022679"/>
    </source>
</evidence>
<sequence length="365" mass="40922">MKKKKVIVAPGVDVIVSIVEALSTVGLACVLARTTRDAILFTTVFWMPLFALSWIKQRRPLAAAGVNAVGLLIVVWQIQDQQVLRPFATAIALFAIIKAYDFAIHFPSMDAARHYAGTVFFLNITQRKHVPSIADCFPMETMLDFVVTGLVIVTSVIGIYLCQECQSPEYPTVGLQLPSNWLDWSIMHIRCGLIGIAFGYILNLLKFVYRLWYAPFRIVHTEDVMNHPLLATSLMEFWSYRWNRLIHGFLKRNIYLPLCKQPYCNEATATMMTFAFAGVFHVLLLEAGTKGYVAADLGCMAFFLCQAPLMFLETKLFTKRKQSASTPTPTTPGLLLANRLFVFVSLLATAPLLIEPCLRSPDVKA</sequence>
<keyword evidence="6 8" id="KW-1133">Transmembrane helix</keyword>
<dbReference type="InterPro" id="IPR044851">
    <property type="entry name" value="Wax_synthase"/>
</dbReference>
<feature type="transmembrane region" description="Helical" evidence="8">
    <location>
        <begin position="333"/>
        <end position="354"/>
    </location>
</feature>
<evidence type="ECO:0000256" key="8">
    <source>
        <dbReference type="SAM" id="Phobius"/>
    </source>
</evidence>
<feature type="transmembrane region" description="Helical" evidence="8">
    <location>
        <begin position="12"/>
        <end position="32"/>
    </location>
</feature>
<evidence type="ECO:0000256" key="6">
    <source>
        <dbReference type="ARBA" id="ARBA00022989"/>
    </source>
</evidence>
<evidence type="ECO:0000259" key="9">
    <source>
        <dbReference type="Pfam" id="PF13813"/>
    </source>
</evidence>
<evidence type="ECO:0000256" key="1">
    <source>
        <dbReference type="ARBA" id="ARBA00004141"/>
    </source>
</evidence>
<dbReference type="GO" id="GO:0006629">
    <property type="term" value="P:lipid metabolic process"/>
    <property type="evidence" value="ECO:0007669"/>
    <property type="project" value="InterPro"/>
</dbReference>
<keyword evidence="4" id="KW-0808">Transferase</keyword>
<keyword evidence="7 8" id="KW-0472">Membrane</keyword>
<keyword evidence="11" id="KW-1185">Reference proteome</keyword>
<evidence type="ECO:0000256" key="2">
    <source>
        <dbReference type="ARBA" id="ARBA00005179"/>
    </source>
</evidence>
<gene>
    <name evidence="10" type="ORF">SEMRO_2382_G325570.1</name>
</gene>
<evidence type="ECO:0000313" key="10">
    <source>
        <dbReference type="EMBL" id="CAB9529026.1"/>
    </source>
</evidence>
<dbReference type="PANTHER" id="PTHR31595">
    <property type="entry name" value="LONG-CHAIN-ALCOHOL O-FATTY-ACYLTRANSFERASE 3-RELATED"/>
    <property type="match status" value="1"/>
</dbReference>
<evidence type="ECO:0000256" key="3">
    <source>
        <dbReference type="ARBA" id="ARBA00007282"/>
    </source>
</evidence>
<comment type="similarity">
    <text evidence="3">Belongs to the wax synthase family.</text>
</comment>
<feature type="transmembrane region" description="Helical" evidence="8">
    <location>
        <begin position="267"/>
        <end position="285"/>
    </location>
</feature>
<feature type="transmembrane region" description="Helical" evidence="8">
    <location>
        <begin position="84"/>
        <end position="103"/>
    </location>
</feature>
<feature type="transmembrane region" description="Helical" evidence="8">
    <location>
        <begin position="61"/>
        <end position="78"/>
    </location>
</feature>
<dbReference type="InterPro" id="IPR032805">
    <property type="entry name" value="Wax_synthase_dom"/>
</dbReference>